<dbReference type="Gene3D" id="1.10.10.10">
    <property type="entry name" value="Winged helix-like DNA-binding domain superfamily/Winged helix DNA-binding domain"/>
    <property type="match status" value="1"/>
</dbReference>
<proteinExistence type="predicted"/>
<evidence type="ECO:0000313" key="5">
    <source>
        <dbReference type="EMBL" id="NML47234.1"/>
    </source>
</evidence>
<dbReference type="GO" id="GO:0003677">
    <property type="term" value="F:DNA binding"/>
    <property type="evidence" value="ECO:0007669"/>
    <property type="project" value="UniProtKB-KW"/>
</dbReference>
<dbReference type="AlphaFoldDB" id="A0A848H9R9"/>
<organism evidence="5 6">
    <name type="scientific">Ramlibacter agri</name>
    <dbReference type="NCBI Taxonomy" id="2728837"/>
    <lineage>
        <taxon>Bacteria</taxon>
        <taxon>Pseudomonadati</taxon>
        <taxon>Pseudomonadota</taxon>
        <taxon>Betaproteobacteria</taxon>
        <taxon>Burkholderiales</taxon>
        <taxon>Comamonadaceae</taxon>
        <taxon>Ramlibacter</taxon>
    </lineage>
</organism>
<dbReference type="SUPFAM" id="SSF46785">
    <property type="entry name" value="Winged helix' DNA-binding domain"/>
    <property type="match status" value="1"/>
</dbReference>
<gene>
    <name evidence="5" type="ORF">HHL11_26035</name>
</gene>
<dbReference type="RefSeq" id="WP_169421516.1">
    <property type="nucleotide sequence ID" value="NZ_JABBFX010000003.1"/>
</dbReference>
<evidence type="ECO:0000313" key="6">
    <source>
        <dbReference type="Proteomes" id="UP000541185"/>
    </source>
</evidence>
<dbReference type="InterPro" id="IPR036388">
    <property type="entry name" value="WH-like_DNA-bd_sf"/>
</dbReference>
<dbReference type="Proteomes" id="UP000541185">
    <property type="component" value="Unassembled WGS sequence"/>
</dbReference>
<dbReference type="InterPro" id="IPR036390">
    <property type="entry name" value="WH_DNA-bd_sf"/>
</dbReference>
<feature type="domain" description="HTH marR-type" evidence="4">
    <location>
        <begin position="6"/>
        <end position="142"/>
    </location>
</feature>
<protein>
    <submittedName>
        <fullName evidence="5">MarR family transcriptional regulator</fullName>
    </submittedName>
</protein>
<keyword evidence="6" id="KW-1185">Reference proteome</keyword>
<evidence type="ECO:0000256" key="2">
    <source>
        <dbReference type="ARBA" id="ARBA00023125"/>
    </source>
</evidence>
<dbReference type="SMART" id="SM00347">
    <property type="entry name" value="HTH_MARR"/>
    <property type="match status" value="1"/>
</dbReference>
<accession>A0A848H9R9</accession>
<dbReference type="InterPro" id="IPR000835">
    <property type="entry name" value="HTH_MarR-typ"/>
</dbReference>
<keyword evidence="1" id="KW-0805">Transcription regulation</keyword>
<evidence type="ECO:0000259" key="4">
    <source>
        <dbReference type="PROSITE" id="PS50995"/>
    </source>
</evidence>
<dbReference type="InterPro" id="IPR039422">
    <property type="entry name" value="MarR/SlyA-like"/>
</dbReference>
<reference evidence="5 6" key="1">
    <citation type="submission" date="2020-04" db="EMBL/GenBank/DDBJ databases">
        <title>Ramlibacter sp. G-1-2-2 isolated from soil.</title>
        <authorList>
            <person name="Dahal R.H."/>
        </authorList>
    </citation>
    <scope>NUCLEOTIDE SEQUENCE [LARGE SCALE GENOMIC DNA]</scope>
    <source>
        <strain evidence="5 6">G-1-2-2</strain>
    </source>
</reference>
<evidence type="ECO:0000256" key="3">
    <source>
        <dbReference type="ARBA" id="ARBA00023163"/>
    </source>
</evidence>
<dbReference type="PANTHER" id="PTHR33164">
    <property type="entry name" value="TRANSCRIPTIONAL REGULATOR, MARR FAMILY"/>
    <property type="match status" value="1"/>
</dbReference>
<dbReference type="Pfam" id="PF12802">
    <property type="entry name" value="MarR_2"/>
    <property type="match status" value="1"/>
</dbReference>
<dbReference type="PANTHER" id="PTHR33164:SF64">
    <property type="entry name" value="TRANSCRIPTIONAL REGULATOR SLYA"/>
    <property type="match status" value="1"/>
</dbReference>
<dbReference type="GO" id="GO:0003700">
    <property type="term" value="F:DNA-binding transcription factor activity"/>
    <property type="evidence" value="ECO:0007669"/>
    <property type="project" value="InterPro"/>
</dbReference>
<dbReference type="GO" id="GO:0006950">
    <property type="term" value="P:response to stress"/>
    <property type="evidence" value="ECO:0007669"/>
    <property type="project" value="TreeGrafter"/>
</dbReference>
<sequence length="154" mass="16864">MKPAFRQRFGFLVNDVARQYSQQFDRAAREKLGLSQAQVRLLGVLATHEGERALSQAELALRLGLTPMAVATLCDRMATAGWIERRASATDRRVNELHMAPSARKALERAMAIGDDITAAALAGLSAAERAQLLALLTKAREALHARGEDKEQE</sequence>
<evidence type="ECO:0000256" key="1">
    <source>
        <dbReference type="ARBA" id="ARBA00023015"/>
    </source>
</evidence>
<keyword evidence="2" id="KW-0238">DNA-binding</keyword>
<name>A0A848H9R9_9BURK</name>
<dbReference type="PRINTS" id="PR00598">
    <property type="entry name" value="HTHMARR"/>
</dbReference>
<comment type="caution">
    <text evidence="5">The sequence shown here is derived from an EMBL/GenBank/DDBJ whole genome shotgun (WGS) entry which is preliminary data.</text>
</comment>
<dbReference type="PROSITE" id="PS50995">
    <property type="entry name" value="HTH_MARR_2"/>
    <property type="match status" value="1"/>
</dbReference>
<dbReference type="EMBL" id="JABBFX010000003">
    <property type="protein sequence ID" value="NML47234.1"/>
    <property type="molecule type" value="Genomic_DNA"/>
</dbReference>
<keyword evidence="3" id="KW-0804">Transcription</keyword>